<dbReference type="GO" id="GO:0005524">
    <property type="term" value="F:ATP binding"/>
    <property type="evidence" value="ECO:0007669"/>
    <property type="project" value="UniProtKB-UniRule"/>
</dbReference>
<dbReference type="InterPro" id="IPR036621">
    <property type="entry name" value="Anticodon-bd_dom_sf"/>
</dbReference>
<dbReference type="Pfam" id="PF03129">
    <property type="entry name" value="HGTP_anticodon"/>
    <property type="match status" value="1"/>
</dbReference>
<comment type="subcellular location">
    <subcellularLocation>
        <location evidence="10">Cytoplasm</location>
    </subcellularLocation>
</comment>
<dbReference type="PANTHER" id="PTHR11476:SF7">
    <property type="entry name" value="HISTIDINE--TRNA LIGASE"/>
    <property type="match status" value="1"/>
</dbReference>
<evidence type="ECO:0000259" key="12">
    <source>
        <dbReference type="PROSITE" id="PS50862"/>
    </source>
</evidence>
<reference evidence="13" key="1">
    <citation type="submission" date="2020-08" db="EMBL/GenBank/DDBJ databases">
        <title>Genomic Encyclopedia of Type Strains, Phase IV (KMG-IV): sequencing the most valuable type-strain genomes for metagenomic binning, comparative biology and taxonomic classification.</title>
        <authorList>
            <person name="Goeker M."/>
        </authorList>
    </citation>
    <scope>NUCLEOTIDE SEQUENCE [LARGE SCALE GENOMIC DNA]</scope>
    <source>
        <strain evidence="13">DSM 105720</strain>
    </source>
</reference>
<keyword evidence="8 10" id="KW-0030">Aminoacyl-tRNA synthetase</keyword>
<dbReference type="InterPro" id="IPR004154">
    <property type="entry name" value="Anticodon-bd"/>
</dbReference>
<dbReference type="EMBL" id="JACIER010000026">
    <property type="protein sequence ID" value="MBB4046270.1"/>
    <property type="molecule type" value="Genomic_DNA"/>
</dbReference>
<dbReference type="GO" id="GO:0005737">
    <property type="term" value="C:cytoplasm"/>
    <property type="evidence" value="ECO:0007669"/>
    <property type="project" value="UniProtKB-SubCell"/>
</dbReference>
<comment type="caution">
    <text evidence="13">The sequence shown here is derived from an EMBL/GenBank/DDBJ whole genome shotgun (WGS) entry which is preliminary data.</text>
</comment>
<feature type="binding site" evidence="11">
    <location>
        <position position="132"/>
    </location>
    <ligand>
        <name>L-histidine</name>
        <dbReference type="ChEBI" id="CHEBI:57595"/>
    </ligand>
</feature>
<dbReference type="Proteomes" id="UP000560658">
    <property type="component" value="Unassembled WGS sequence"/>
</dbReference>
<dbReference type="NCBIfam" id="TIGR00442">
    <property type="entry name" value="hisS"/>
    <property type="match status" value="1"/>
</dbReference>
<dbReference type="PANTHER" id="PTHR11476">
    <property type="entry name" value="HISTIDYL-TRNA SYNTHETASE"/>
    <property type="match status" value="1"/>
</dbReference>
<evidence type="ECO:0000256" key="6">
    <source>
        <dbReference type="ARBA" id="ARBA00022840"/>
    </source>
</evidence>
<evidence type="ECO:0000256" key="4">
    <source>
        <dbReference type="ARBA" id="ARBA00022598"/>
    </source>
</evidence>
<name>A0A840D2H0_9BACE</name>
<keyword evidence="5 10" id="KW-0547">Nucleotide-binding</keyword>
<feature type="binding site" evidence="11">
    <location>
        <position position="150"/>
    </location>
    <ligand>
        <name>L-histidine</name>
        <dbReference type="ChEBI" id="CHEBI:57595"/>
    </ligand>
</feature>
<comment type="similarity">
    <text evidence="1 10">Belongs to the class-II aminoacyl-tRNA synthetase family.</text>
</comment>
<dbReference type="RefSeq" id="WP_044165384.1">
    <property type="nucleotide sequence ID" value="NZ_JACIER010000026.1"/>
</dbReference>
<dbReference type="SUPFAM" id="SSF55681">
    <property type="entry name" value="Class II aaRS and biotin synthetases"/>
    <property type="match status" value="1"/>
</dbReference>
<protein>
    <recommendedName>
        <fullName evidence="10">Histidine--tRNA ligase</fullName>
        <ecNumber evidence="10">6.1.1.21</ecNumber>
    </recommendedName>
    <alternativeName>
        <fullName evidence="10">Histidyl-tRNA synthetase</fullName>
        <shortName evidence="10">HisRS</shortName>
    </alternativeName>
</protein>
<dbReference type="InterPro" id="IPR006195">
    <property type="entry name" value="aa-tRNA-synth_II"/>
</dbReference>
<dbReference type="SUPFAM" id="SSF52954">
    <property type="entry name" value="Class II aaRS ABD-related"/>
    <property type="match status" value="1"/>
</dbReference>
<keyword evidence="3 10" id="KW-0963">Cytoplasm</keyword>
<feature type="binding site" evidence="11">
    <location>
        <begin position="298"/>
        <end position="299"/>
    </location>
    <ligand>
        <name>L-histidine</name>
        <dbReference type="ChEBI" id="CHEBI:57595"/>
    </ligand>
</feature>
<feature type="domain" description="Aminoacyl-transfer RNA synthetases class-II family profile" evidence="12">
    <location>
        <begin position="1"/>
        <end position="350"/>
    </location>
</feature>
<organism evidence="13 14">
    <name type="scientific">Bacteroides reticulotermitis</name>
    <dbReference type="NCBI Taxonomy" id="1133319"/>
    <lineage>
        <taxon>Bacteria</taxon>
        <taxon>Pseudomonadati</taxon>
        <taxon>Bacteroidota</taxon>
        <taxon>Bacteroidia</taxon>
        <taxon>Bacteroidales</taxon>
        <taxon>Bacteroidaceae</taxon>
        <taxon>Bacteroides</taxon>
    </lineage>
</organism>
<feature type="binding site" evidence="11">
    <location>
        <position position="294"/>
    </location>
    <ligand>
        <name>L-histidine</name>
        <dbReference type="ChEBI" id="CHEBI:57595"/>
    </ligand>
</feature>
<proteinExistence type="inferred from homology"/>
<dbReference type="InterPro" id="IPR033656">
    <property type="entry name" value="HisRS_anticodon"/>
</dbReference>
<comment type="subunit">
    <text evidence="2 10">Homodimer.</text>
</comment>
<feature type="binding site" evidence="11">
    <location>
        <begin position="102"/>
        <end position="104"/>
    </location>
    <ligand>
        <name>L-histidine</name>
        <dbReference type="ChEBI" id="CHEBI:57595"/>
    </ligand>
</feature>
<dbReference type="Pfam" id="PF13393">
    <property type="entry name" value="tRNA-synt_His"/>
    <property type="match status" value="1"/>
</dbReference>
<comment type="catalytic activity">
    <reaction evidence="9 10">
        <text>tRNA(His) + L-histidine + ATP = L-histidyl-tRNA(His) + AMP + diphosphate + H(+)</text>
        <dbReference type="Rhea" id="RHEA:17313"/>
        <dbReference type="Rhea" id="RHEA-COMP:9665"/>
        <dbReference type="Rhea" id="RHEA-COMP:9689"/>
        <dbReference type="ChEBI" id="CHEBI:15378"/>
        <dbReference type="ChEBI" id="CHEBI:30616"/>
        <dbReference type="ChEBI" id="CHEBI:33019"/>
        <dbReference type="ChEBI" id="CHEBI:57595"/>
        <dbReference type="ChEBI" id="CHEBI:78442"/>
        <dbReference type="ChEBI" id="CHEBI:78527"/>
        <dbReference type="ChEBI" id="CHEBI:456215"/>
        <dbReference type="EC" id="6.1.1.21"/>
    </reaction>
</comment>
<keyword evidence="4 10" id="KW-0436">Ligase</keyword>
<dbReference type="Gene3D" id="3.30.930.10">
    <property type="entry name" value="Bira Bifunctional Protein, Domain 2"/>
    <property type="match status" value="1"/>
</dbReference>
<dbReference type="GO" id="GO:0006427">
    <property type="term" value="P:histidyl-tRNA aminoacylation"/>
    <property type="evidence" value="ECO:0007669"/>
    <property type="project" value="UniProtKB-UniRule"/>
</dbReference>
<dbReference type="GO" id="GO:0004821">
    <property type="term" value="F:histidine-tRNA ligase activity"/>
    <property type="evidence" value="ECO:0007669"/>
    <property type="project" value="UniProtKB-UniRule"/>
</dbReference>
<dbReference type="HAMAP" id="MF_00127">
    <property type="entry name" value="His_tRNA_synth"/>
    <property type="match status" value="1"/>
</dbReference>
<dbReference type="CDD" id="cd00773">
    <property type="entry name" value="HisRS-like_core"/>
    <property type="match status" value="1"/>
</dbReference>
<dbReference type="CDD" id="cd00859">
    <property type="entry name" value="HisRS_anticodon"/>
    <property type="match status" value="1"/>
</dbReference>
<evidence type="ECO:0000256" key="3">
    <source>
        <dbReference type="ARBA" id="ARBA00022490"/>
    </source>
</evidence>
<evidence type="ECO:0000256" key="8">
    <source>
        <dbReference type="ARBA" id="ARBA00023146"/>
    </source>
</evidence>
<keyword evidence="14" id="KW-1185">Reference proteome</keyword>
<dbReference type="PROSITE" id="PS50862">
    <property type="entry name" value="AA_TRNA_LIGASE_II"/>
    <property type="match status" value="1"/>
</dbReference>
<evidence type="ECO:0000256" key="10">
    <source>
        <dbReference type="HAMAP-Rule" id="MF_00127"/>
    </source>
</evidence>
<gene>
    <name evidence="10" type="primary">hisS</name>
    <name evidence="13" type="ORF">GGR06_004104</name>
</gene>
<dbReference type="AlphaFoldDB" id="A0A840D2H0"/>
<dbReference type="InterPro" id="IPR045864">
    <property type="entry name" value="aa-tRNA-synth_II/BPL/LPL"/>
</dbReference>
<sequence>MAAKPGIPKGTRDFSPVEMAKRNYIFNTIRDVYHLYGFQQIETPAMEMLSTLMGKYGDEGDKLLFKIQNSGDYFSGLTDEELLSRNAAKLASKFCEKGLRYDLTVPFARYVVMHRDEITFPFKRYQIQPVWRADRPQKGRYREFYQCDADVVGSDSLLNEVELMQIVDTVFSRFGIRVCIKINNRKILSGIAEIIGEADKIVDITVAIDKLDKIGLDNVNTELREKGISDEAIAKLQPIILLSGSNTEKLETLKNVLSASEIGMAGVEESEFILSTLHTMGLQNPIELDLTLARGLNYYTGAIFEVKALDVQIGSITGGGRYDNLTGVFGMSGVSGVGISFGADRIFDVLNQLDLYPKEAVNGTEVLFINFGAKEAAYSMNVLMQVRAAGICAELFPDAAKMKKQMSYANAKSIPFVAIVGENEMAEGKLMLKNMESGDQSLVTANELIAVVKK</sequence>
<dbReference type="Gene3D" id="3.40.50.800">
    <property type="entry name" value="Anticodon-binding domain"/>
    <property type="match status" value="1"/>
</dbReference>
<evidence type="ECO:0000256" key="2">
    <source>
        <dbReference type="ARBA" id="ARBA00011738"/>
    </source>
</evidence>
<dbReference type="InterPro" id="IPR004516">
    <property type="entry name" value="HisRS/HisZ"/>
</dbReference>
<evidence type="ECO:0000313" key="14">
    <source>
        <dbReference type="Proteomes" id="UP000560658"/>
    </source>
</evidence>
<evidence type="ECO:0000256" key="1">
    <source>
        <dbReference type="ARBA" id="ARBA00008226"/>
    </source>
</evidence>
<evidence type="ECO:0000256" key="5">
    <source>
        <dbReference type="ARBA" id="ARBA00022741"/>
    </source>
</evidence>
<evidence type="ECO:0000313" key="13">
    <source>
        <dbReference type="EMBL" id="MBB4046270.1"/>
    </source>
</evidence>
<dbReference type="InterPro" id="IPR041715">
    <property type="entry name" value="HisRS-like_core"/>
</dbReference>
<dbReference type="EC" id="6.1.1.21" evidence="10"/>
<feature type="binding site" evidence="11">
    <location>
        <position position="146"/>
    </location>
    <ligand>
        <name>L-histidine</name>
        <dbReference type="ChEBI" id="CHEBI:57595"/>
    </ligand>
</feature>
<evidence type="ECO:0000256" key="7">
    <source>
        <dbReference type="ARBA" id="ARBA00022917"/>
    </source>
</evidence>
<evidence type="ECO:0000256" key="9">
    <source>
        <dbReference type="ARBA" id="ARBA00047639"/>
    </source>
</evidence>
<dbReference type="PIRSF" id="PIRSF001549">
    <property type="entry name" value="His-tRNA_synth"/>
    <property type="match status" value="1"/>
</dbReference>
<dbReference type="InterPro" id="IPR015807">
    <property type="entry name" value="His-tRNA-ligase"/>
</dbReference>
<accession>A0A840D2H0</accession>
<dbReference type="FunFam" id="3.30.930.10:FF:000093">
    <property type="entry name" value="Histidine--tRNA ligase"/>
    <property type="match status" value="1"/>
</dbReference>
<keyword evidence="7 10" id="KW-0648">Protein biosynthesis</keyword>
<evidence type="ECO:0000256" key="11">
    <source>
        <dbReference type="PIRSR" id="PIRSR001549-1"/>
    </source>
</evidence>
<keyword evidence="6 10" id="KW-0067">ATP-binding</keyword>